<sequence length="30" mass="3459">MGLKLYRKRGIYPSFSIGELNLPSNTSFLR</sequence>
<accession>A0A8S5QID6</accession>
<dbReference type="EMBL" id="BK015658">
    <property type="protein sequence ID" value="DAE18557.1"/>
    <property type="molecule type" value="Genomic_DNA"/>
</dbReference>
<evidence type="ECO:0000313" key="1">
    <source>
        <dbReference type="EMBL" id="DAE18557.1"/>
    </source>
</evidence>
<protein>
    <submittedName>
        <fullName evidence="1">Uncharacterized protein</fullName>
    </submittedName>
</protein>
<reference evidence="1" key="1">
    <citation type="journal article" date="2021" name="Proc. Natl. Acad. Sci. U.S.A.">
        <title>A Catalog of Tens of Thousands of Viruses from Human Metagenomes Reveals Hidden Associations with Chronic Diseases.</title>
        <authorList>
            <person name="Tisza M.J."/>
            <person name="Buck C.B."/>
        </authorList>
    </citation>
    <scope>NUCLEOTIDE SEQUENCE</scope>
    <source>
        <strain evidence="1">Ctxym25</strain>
    </source>
</reference>
<organism evidence="1">
    <name type="scientific">Myoviridae sp. ctxym25</name>
    <dbReference type="NCBI Taxonomy" id="2825210"/>
    <lineage>
        <taxon>Viruses</taxon>
        <taxon>Duplodnaviria</taxon>
        <taxon>Heunggongvirae</taxon>
        <taxon>Uroviricota</taxon>
        <taxon>Caudoviricetes</taxon>
    </lineage>
</organism>
<proteinExistence type="predicted"/>
<name>A0A8S5QID6_9CAUD</name>